<comment type="caution">
    <text evidence="1">The sequence shown here is derived from an EMBL/GenBank/DDBJ whole genome shotgun (WGS) entry which is preliminary data.</text>
</comment>
<evidence type="ECO:0000313" key="2">
    <source>
        <dbReference type="Proteomes" id="UP000033647"/>
    </source>
</evidence>
<proteinExistence type="predicted"/>
<dbReference type="Proteomes" id="UP000033647">
    <property type="component" value="Unassembled WGS sequence"/>
</dbReference>
<organism evidence="1 2">
    <name type="scientific">Zymoseptoria brevis</name>
    <dbReference type="NCBI Taxonomy" id="1047168"/>
    <lineage>
        <taxon>Eukaryota</taxon>
        <taxon>Fungi</taxon>
        <taxon>Dikarya</taxon>
        <taxon>Ascomycota</taxon>
        <taxon>Pezizomycotina</taxon>
        <taxon>Dothideomycetes</taxon>
        <taxon>Dothideomycetidae</taxon>
        <taxon>Mycosphaerellales</taxon>
        <taxon>Mycosphaerellaceae</taxon>
        <taxon>Zymoseptoria</taxon>
    </lineage>
</organism>
<dbReference type="AlphaFoldDB" id="A0A0F4G7K2"/>
<evidence type="ECO:0000313" key="1">
    <source>
        <dbReference type="EMBL" id="KJX93309.1"/>
    </source>
</evidence>
<sequence>MSPIPSSTPAVKLSATPILIHQLSSPPGDPIPAFKFTSSAALHAHQHSKKRFTLDWSVFRQHLVHNHSFDEDAGDEVVYAEAKEGFSARTVSDDQGLDRAFRQMRNGRGGVGFWLVKGGWRDSNTPVSREDHLTEAFLDGEDDPALSETEDEHVKKWQKGLIKAEPPINNMTTYA</sequence>
<name>A0A0F4G7K2_9PEZI</name>
<dbReference type="OrthoDB" id="10534147at2759"/>
<accession>A0A0F4G7K2</accession>
<reference evidence="1 2" key="1">
    <citation type="submission" date="2015-03" db="EMBL/GenBank/DDBJ databases">
        <title>RNA-seq based gene annotation and comparative genomics of four Zymoseptoria species reveal species-specific pathogenicity related genes and transposable element activity.</title>
        <authorList>
            <person name="Grandaubert J."/>
            <person name="Bhattacharyya A."/>
            <person name="Stukenbrock E.H."/>
        </authorList>
    </citation>
    <scope>NUCLEOTIDE SEQUENCE [LARGE SCALE GENOMIC DNA]</scope>
    <source>
        <strain evidence="1 2">Zb18110</strain>
    </source>
</reference>
<gene>
    <name evidence="1" type="ORF">TI39_contig4338g00003</name>
</gene>
<protein>
    <submittedName>
        <fullName evidence="1">Uncharacterized protein</fullName>
    </submittedName>
</protein>
<dbReference type="EMBL" id="LAFY01004297">
    <property type="protein sequence ID" value="KJX93309.1"/>
    <property type="molecule type" value="Genomic_DNA"/>
</dbReference>
<keyword evidence="2" id="KW-1185">Reference proteome</keyword>